<gene>
    <name evidence="1" type="ORF">NYPRO_LOCUS20817</name>
</gene>
<accession>A0A811ZHM6</accession>
<comment type="caution">
    <text evidence="1">The sequence shown here is derived from an EMBL/GenBank/DDBJ whole genome shotgun (WGS) entry which is preliminary data.</text>
</comment>
<dbReference type="EMBL" id="CAJHUB010000764">
    <property type="protein sequence ID" value="CAD7688023.1"/>
    <property type="molecule type" value="Genomic_DNA"/>
</dbReference>
<dbReference type="AlphaFoldDB" id="A0A811ZHM6"/>
<evidence type="ECO:0000313" key="2">
    <source>
        <dbReference type="Proteomes" id="UP000645828"/>
    </source>
</evidence>
<evidence type="ECO:0000313" key="1">
    <source>
        <dbReference type="EMBL" id="CAD7688023.1"/>
    </source>
</evidence>
<dbReference type="Proteomes" id="UP000645828">
    <property type="component" value="Unassembled WGS sequence"/>
</dbReference>
<protein>
    <submittedName>
        <fullName evidence="1">(raccoon dog) hypothetical protein</fullName>
    </submittedName>
</protein>
<reference evidence="1" key="1">
    <citation type="submission" date="2020-12" db="EMBL/GenBank/DDBJ databases">
        <authorList>
            <consortium name="Molecular Ecology Group"/>
        </authorList>
    </citation>
    <scope>NUCLEOTIDE SEQUENCE</scope>
    <source>
        <strain evidence="1">TBG_1078</strain>
    </source>
</reference>
<organism evidence="1 2">
    <name type="scientific">Nyctereutes procyonoides</name>
    <name type="common">Raccoon dog</name>
    <name type="synonym">Canis procyonoides</name>
    <dbReference type="NCBI Taxonomy" id="34880"/>
    <lineage>
        <taxon>Eukaryota</taxon>
        <taxon>Metazoa</taxon>
        <taxon>Chordata</taxon>
        <taxon>Craniata</taxon>
        <taxon>Vertebrata</taxon>
        <taxon>Euteleostomi</taxon>
        <taxon>Mammalia</taxon>
        <taxon>Eutheria</taxon>
        <taxon>Laurasiatheria</taxon>
        <taxon>Carnivora</taxon>
        <taxon>Caniformia</taxon>
        <taxon>Canidae</taxon>
        <taxon>Nyctereutes</taxon>
    </lineage>
</organism>
<proteinExistence type="predicted"/>
<name>A0A811ZHM6_NYCPR</name>
<sequence>MERKVFKTTFPLFLLNSHPVCGGIFNMYAFKCSLCLEFYWEYLDGSHSSVQHRVEEKR</sequence>
<keyword evidence="2" id="KW-1185">Reference proteome</keyword>